<dbReference type="RefSeq" id="WP_203413185.1">
    <property type="nucleotide sequence ID" value="NZ_CP060244.1"/>
</dbReference>
<dbReference type="EMBL" id="CP060244">
    <property type="protein sequence ID" value="QNT78974.1"/>
    <property type="molecule type" value="Genomic_DNA"/>
</dbReference>
<dbReference type="AlphaFoldDB" id="A0A7H1NT64"/>
<proteinExistence type="predicted"/>
<keyword evidence="5" id="KW-1185">Reference proteome</keyword>
<dbReference type="GO" id="GO:0005886">
    <property type="term" value="C:plasma membrane"/>
    <property type="evidence" value="ECO:0007669"/>
    <property type="project" value="TreeGrafter"/>
</dbReference>
<evidence type="ECO:0000256" key="1">
    <source>
        <dbReference type="SAM" id="MobiDB-lite"/>
    </source>
</evidence>
<evidence type="ECO:0000313" key="5">
    <source>
        <dbReference type="Proteomes" id="UP000516349"/>
    </source>
</evidence>
<keyword evidence="2" id="KW-0472">Membrane</keyword>
<sequence length="921" mass="101105">MASRNDGKKLYKPFGKWVINLSLVGAILACLVALAAILAGSFQLGAQNIKTKLVQAIEQKTGQKFHIGFFSYELFPHPKIFLKEVWLGKNIEESQKLFSADKIDIDVSVTPLLVKHVRLAAINIHQPVFFIKKQQDGQLNWAKKEEGSSSHTPPSQDLVHGGNPQKDHQDISGFLRKPVINWEGWSVDVSKINMQEAHIEWKNLKNWQSGNLDLPEIKISSILSSDIELLAKGVRESAEFEINGHVHPPQEEQKESDPTGQPWRFNLNGKESLNGKETGKAALVGSLPNLSSLKGISFTLDASMDNLADLNSLFRHAHLPSFQGVVLHAGFDERNLADPSSDFPLFPALRLKDFSLLGKAFSFNLPVAQGTFQNISLKSEGPGLPVIFKMQLAGLPVAYAPHLEGNAGPLNHVMQAVKSKFMTTLPLTLKIQTSPTDVLNITGQAGGLESVMAVTGKVAGLKYYNPVLPKMFSLEDSVEIGGSVTFKGGEQFSIQNLNIKSGRNQVYSTIYMNYGQGKAEGPEVNGSVHVALLDADSFISGLKALTSVSKDTLPPPALIEPALAEKESKKPLPTSAQKSDAVAPENEEEKKEPPTKTAKTTVVEEGQSEDSLSNPILRFGHWIGSGTGNIQILADKLLMDEYAYHQLQLAAKWKNRLFTFLPISNRVGHDPHSLWVKGVFSVNTAVVPENYSLQSQGTAIPVQWLLKQWGYENLASGVMSLQGDIRSNSTGEDNRSVPEGAFHISLEKGFINKAFVEYLVSYIKNENKHPLPAPKDLNAQNMQPIHCFNVKGQLGDDALQINSLALDTEQFGTLGNGIIHYMTEMIDLHLQPQFHLGQAMASSYVHVQGKWDHPEFSLEQNQESGRFSFTLGFDGKQNDVCAQAGNNPSDSHGHSFSIPSNILKQPMKNAKDFLKGLGIVH</sequence>
<protein>
    <submittedName>
        <fullName evidence="4">AsmA family protein</fullName>
    </submittedName>
</protein>
<dbReference type="Proteomes" id="UP000516349">
    <property type="component" value="Chromosome"/>
</dbReference>
<gene>
    <name evidence="4" type="ORF">JGUZn3_17570</name>
</gene>
<feature type="compositionally biased region" description="Basic and acidic residues" evidence="1">
    <location>
        <begin position="242"/>
        <end position="257"/>
    </location>
</feature>
<keyword evidence="2" id="KW-0812">Transmembrane</keyword>
<name>A0A7H1NT64_9PROT</name>
<keyword evidence="2" id="KW-1133">Transmembrane helix</keyword>
<dbReference type="InterPro" id="IPR007844">
    <property type="entry name" value="AsmA"/>
</dbReference>
<dbReference type="PANTHER" id="PTHR30441:SF4">
    <property type="entry name" value="PROTEIN ASMA"/>
    <property type="match status" value="1"/>
</dbReference>
<dbReference type="InterPro" id="IPR052894">
    <property type="entry name" value="AsmA-related"/>
</dbReference>
<evidence type="ECO:0000313" key="4">
    <source>
        <dbReference type="EMBL" id="QNT78974.1"/>
    </source>
</evidence>
<feature type="region of interest" description="Disordered" evidence="1">
    <location>
        <begin position="563"/>
        <end position="609"/>
    </location>
</feature>
<dbReference type="PANTHER" id="PTHR30441">
    <property type="entry name" value="DUF748 DOMAIN-CONTAINING PROTEIN"/>
    <property type="match status" value="1"/>
</dbReference>
<feature type="domain" description="AsmA" evidence="3">
    <location>
        <begin position="25"/>
        <end position="242"/>
    </location>
</feature>
<organism evidence="4 5">
    <name type="scientific">Entomobacter blattae</name>
    <dbReference type="NCBI Taxonomy" id="2762277"/>
    <lineage>
        <taxon>Bacteria</taxon>
        <taxon>Pseudomonadati</taxon>
        <taxon>Pseudomonadota</taxon>
        <taxon>Alphaproteobacteria</taxon>
        <taxon>Acetobacterales</taxon>
        <taxon>Acetobacteraceae</taxon>
        <taxon>Entomobacter</taxon>
    </lineage>
</organism>
<accession>A0A7H1NT64</accession>
<dbReference type="Pfam" id="PF05170">
    <property type="entry name" value="AsmA"/>
    <property type="match status" value="1"/>
</dbReference>
<evidence type="ECO:0000256" key="2">
    <source>
        <dbReference type="SAM" id="Phobius"/>
    </source>
</evidence>
<dbReference type="PROSITE" id="PS51257">
    <property type="entry name" value="PROKAR_LIPOPROTEIN"/>
    <property type="match status" value="1"/>
</dbReference>
<feature type="compositionally biased region" description="Low complexity" evidence="1">
    <location>
        <begin position="595"/>
        <end position="605"/>
    </location>
</feature>
<feature type="region of interest" description="Disordered" evidence="1">
    <location>
        <begin position="242"/>
        <end position="261"/>
    </location>
</feature>
<feature type="region of interest" description="Disordered" evidence="1">
    <location>
        <begin position="882"/>
        <end position="901"/>
    </location>
</feature>
<dbReference type="KEGG" id="ebla:JGUZn3_17570"/>
<reference evidence="4 5" key="1">
    <citation type="submission" date="2020-08" db="EMBL/GenBank/DDBJ databases">
        <title>Complete genome sequence of Entomobacter blattae G55GP.</title>
        <authorList>
            <person name="Poehlein A."/>
            <person name="Guzman J."/>
            <person name="Daniel R."/>
            <person name="Vilcinskas A."/>
        </authorList>
    </citation>
    <scope>NUCLEOTIDE SEQUENCE [LARGE SCALE GENOMIC DNA]</scope>
    <source>
        <strain evidence="4 5">G55GP</strain>
    </source>
</reference>
<feature type="transmembrane region" description="Helical" evidence="2">
    <location>
        <begin position="21"/>
        <end position="42"/>
    </location>
</feature>
<dbReference type="GO" id="GO:0090313">
    <property type="term" value="P:regulation of protein targeting to membrane"/>
    <property type="evidence" value="ECO:0007669"/>
    <property type="project" value="TreeGrafter"/>
</dbReference>
<evidence type="ECO:0000259" key="3">
    <source>
        <dbReference type="Pfam" id="PF05170"/>
    </source>
</evidence>
<feature type="region of interest" description="Disordered" evidence="1">
    <location>
        <begin position="141"/>
        <end position="170"/>
    </location>
</feature>